<feature type="domain" description="Smf/DprA SLOG" evidence="2">
    <location>
        <begin position="97"/>
        <end position="305"/>
    </location>
</feature>
<dbReference type="PANTHER" id="PTHR43022:SF1">
    <property type="entry name" value="PROTEIN SMF"/>
    <property type="match status" value="1"/>
</dbReference>
<dbReference type="Gene3D" id="3.40.50.450">
    <property type="match status" value="1"/>
</dbReference>
<evidence type="ECO:0000259" key="2">
    <source>
        <dbReference type="Pfam" id="PF02481"/>
    </source>
</evidence>
<gene>
    <name evidence="3" type="ORF">UFOPK1433_00207</name>
</gene>
<organism evidence="3">
    <name type="scientific">freshwater metagenome</name>
    <dbReference type="NCBI Taxonomy" id="449393"/>
    <lineage>
        <taxon>unclassified sequences</taxon>
        <taxon>metagenomes</taxon>
        <taxon>ecological metagenomes</taxon>
    </lineage>
</organism>
<comment type="similarity">
    <text evidence="1">Belongs to the DprA/Smf family.</text>
</comment>
<dbReference type="PANTHER" id="PTHR43022">
    <property type="entry name" value="PROTEIN SMF"/>
    <property type="match status" value="1"/>
</dbReference>
<evidence type="ECO:0000256" key="1">
    <source>
        <dbReference type="ARBA" id="ARBA00006525"/>
    </source>
</evidence>
<dbReference type="AlphaFoldDB" id="A0A6J6BA18"/>
<dbReference type="InterPro" id="IPR057666">
    <property type="entry name" value="DrpA_SLOG"/>
</dbReference>
<dbReference type="Pfam" id="PF02481">
    <property type="entry name" value="DNA_processg_A"/>
    <property type="match status" value="1"/>
</dbReference>
<dbReference type="GO" id="GO:0009294">
    <property type="term" value="P:DNA-mediated transformation"/>
    <property type="evidence" value="ECO:0007669"/>
    <property type="project" value="InterPro"/>
</dbReference>
<proteinExistence type="inferred from homology"/>
<accession>A0A6J6BA18</accession>
<dbReference type="NCBIfam" id="TIGR00732">
    <property type="entry name" value="dprA"/>
    <property type="match status" value="1"/>
</dbReference>
<dbReference type="SUPFAM" id="SSF102405">
    <property type="entry name" value="MCP/YpsA-like"/>
    <property type="match status" value="1"/>
</dbReference>
<dbReference type="EMBL" id="CAEZSN010000014">
    <property type="protein sequence ID" value="CAB4535686.1"/>
    <property type="molecule type" value="Genomic_DNA"/>
</dbReference>
<sequence>MNATGIRSCFAETDDEVLNATLVWNALVEPGDRISGILRAELGIVGSLEKVLTKNLKAEAGLTSAELAAAYERWLPRYSPALPADLRGTALRSDAQLLLPTDNLWPKALTALGDHAPIALWFRGNPKNFASFNRAVAIVGSRTCTSYGQRVTADTVNGLVKEGGAIISGGALGVDAVAHRVTLSQGAVTVAVMAGSLDNLYPSGNWQLFDEISHTGLLLSEMAPGSKPTRWRFLQRNRLIAALSEAVVVTEAGWRSGSINTASHANVLNRRVFAVPGPINSPSSAGCNRLIRDQLAELLLDAADLPLELGWREPSIPDQSSLGSLELRALDALTTREQSFETIAIASGLSRAELTLALGGLQIAQLALRGEGNGWLRTH</sequence>
<name>A0A6J6BA18_9ZZZZ</name>
<dbReference type="InterPro" id="IPR003488">
    <property type="entry name" value="DprA"/>
</dbReference>
<reference evidence="3" key="1">
    <citation type="submission" date="2020-05" db="EMBL/GenBank/DDBJ databases">
        <authorList>
            <person name="Chiriac C."/>
            <person name="Salcher M."/>
            <person name="Ghai R."/>
            <person name="Kavagutti S V."/>
        </authorList>
    </citation>
    <scope>NUCLEOTIDE SEQUENCE</scope>
</reference>
<evidence type="ECO:0000313" key="3">
    <source>
        <dbReference type="EMBL" id="CAB4535686.1"/>
    </source>
</evidence>
<protein>
    <submittedName>
        <fullName evidence="3">Unannotated protein</fullName>
    </submittedName>
</protein>